<organism evidence="2">
    <name type="scientific">Mantoniella antarctica</name>
    <dbReference type="NCBI Taxonomy" id="81844"/>
    <lineage>
        <taxon>Eukaryota</taxon>
        <taxon>Viridiplantae</taxon>
        <taxon>Chlorophyta</taxon>
        <taxon>Mamiellophyceae</taxon>
        <taxon>Mamiellales</taxon>
        <taxon>Mamiellaceae</taxon>
        <taxon>Mantoniella</taxon>
    </lineage>
</organism>
<feature type="compositionally biased region" description="Basic and acidic residues" evidence="1">
    <location>
        <begin position="11"/>
        <end position="42"/>
    </location>
</feature>
<name>A0A7S0S7T7_9CHLO</name>
<sequence length="239" mass="27272">MNPHGDGGSPDDPRYHPSEADFHNVAPRTREERLASNDKDALEKMRLDHRRGGHARFDGSKNPLLPDEGSLSFMSEAERFGTDAAGEEFDKRQRKLLEKEEHYEKRRAMSYQREETRWAKVEMEHRYHEEHNAEMMASDKAKRNASSVAYNPLTLEYNDTYNGELLKYGDEQVRYKAAQRAHTLGSRKMSQTYDLITGLPVVSRVHVPAAPTQPNKPANVVNTVGPMRMDLAYGEDLVG</sequence>
<proteinExistence type="predicted"/>
<accession>A0A7S0S7T7</accession>
<dbReference type="EMBL" id="HBFC01001638">
    <property type="protein sequence ID" value="CAD8698170.1"/>
    <property type="molecule type" value="Transcribed_RNA"/>
</dbReference>
<dbReference type="AlphaFoldDB" id="A0A7S0S7T7"/>
<evidence type="ECO:0000256" key="1">
    <source>
        <dbReference type="SAM" id="MobiDB-lite"/>
    </source>
</evidence>
<protein>
    <submittedName>
        <fullName evidence="2">Uncharacterized protein</fullName>
    </submittedName>
</protein>
<evidence type="ECO:0000313" key="2">
    <source>
        <dbReference type="EMBL" id="CAD8698170.1"/>
    </source>
</evidence>
<feature type="region of interest" description="Disordered" evidence="1">
    <location>
        <begin position="1"/>
        <end position="42"/>
    </location>
</feature>
<gene>
    <name evidence="2" type="ORF">MANT1106_LOCUS851</name>
</gene>
<reference evidence="2" key="1">
    <citation type="submission" date="2021-01" db="EMBL/GenBank/DDBJ databases">
        <authorList>
            <person name="Corre E."/>
            <person name="Pelletier E."/>
            <person name="Niang G."/>
            <person name="Scheremetjew M."/>
            <person name="Finn R."/>
            <person name="Kale V."/>
            <person name="Holt S."/>
            <person name="Cochrane G."/>
            <person name="Meng A."/>
            <person name="Brown T."/>
            <person name="Cohen L."/>
        </authorList>
    </citation>
    <scope>NUCLEOTIDE SEQUENCE</scope>
    <source>
        <strain evidence="2">SL-175</strain>
    </source>
</reference>